<sequence length="372" mass="40941">MRKNVISAIDVTCQRTGASLRAVGYFRVSTEEQAKGYGIAYTQKRVTKYVGKKGWDYVRSYADEGYSGSLDHTQRPDLKSLMEDAQRVPRPFDVVVVSEERAIGRRDRAFWPWVWKLEDLGILVAIVKGDYDNTTEEGRSRMRKAQDAAEDERVVIRDRTQGGVQEKAESGGWPGGPAPYGWRIDNQGRRGESRAVLFTGDERSPHSLLHRARNLLVHERMTCGQIEILYESEGIPGPNGDNWPKGCLRHILHGQAVQESRRLFRDPGNPRCESTPMATPCSARPLRSRSTPCSPLKSFRSSTRRSRAPAKAPGSGRATRSTRCPYTSSASAGPTTPGPPKAVPADAATDVRETGSGTAACRSAVARASTPN</sequence>
<keyword evidence="6" id="KW-1185">Reference proteome</keyword>
<dbReference type="InterPro" id="IPR036162">
    <property type="entry name" value="Resolvase-like_N_sf"/>
</dbReference>
<dbReference type="OrthoDB" id="4546548at2"/>
<keyword evidence="1" id="KW-0238">DNA-binding</keyword>
<feature type="region of interest" description="Disordered" evidence="3">
    <location>
        <begin position="259"/>
        <end position="372"/>
    </location>
</feature>
<gene>
    <name evidence="5" type="ORF">C7M71_005410</name>
</gene>
<dbReference type="Gene3D" id="3.40.50.1390">
    <property type="entry name" value="Resolvase, N-terminal catalytic domain"/>
    <property type="match status" value="1"/>
</dbReference>
<name>A0A345STB8_9ACTN</name>
<reference evidence="6" key="1">
    <citation type="submission" date="2018-07" db="EMBL/GenBank/DDBJ databases">
        <title>Streptacidiphilus bronchialis DSM 106435 chromosome.</title>
        <authorList>
            <person name="Batra D."/>
            <person name="Gulvik C.A."/>
        </authorList>
    </citation>
    <scope>NUCLEOTIDE SEQUENCE [LARGE SCALE GENOMIC DNA]</scope>
    <source>
        <strain evidence="6">DSM 106435</strain>
    </source>
</reference>
<organism evidence="5 6">
    <name type="scientific">Peterkaempfera bronchialis</name>
    <dbReference type="NCBI Taxonomy" id="2126346"/>
    <lineage>
        <taxon>Bacteria</taxon>
        <taxon>Bacillati</taxon>
        <taxon>Actinomycetota</taxon>
        <taxon>Actinomycetes</taxon>
        <taxon>Kitasatosporales</taxon>
        <taxon>Streptomycetaceae</taxon>
        <taxon>Peterkaempfera</taxon>
    </lineage>
</organism>
<feature type="region of interest" description="Disordered" evidence="3">
    <location>
        <begin position="161"/>
        <end position="186"/>
    </location>
</feature>
<dbReference type="InterPro" id="IPR050639">
    <property type="entry name" value="SSR_resolvase"/>
</dbReference>
<evidence type="ECO:0000259" key="4">
    <source>
        <dbReference type="PROSITE" id="PS51736"/>
    </source>
</evidence>
<dbReference type="PROSITE" id="PS51736">
    <property type="entry name" value="RECOMBINASES_3"/>
    <property type="match status" value="1"/>
</dbReference>
<evidence type="ECO:0000313" key="5">
    <source>
        <dbReference type="EMBL" id="AXI76973.1"/>
    </source>
</evidence>
<dbReference type="SUPFAM" id="SSF53041">
    <property type="entry name" value="Resolvase-like"/>
    <property type="match status" value="1"/>
</dbReference>
<dbReference type="GO" id="GO:0003677">
    <property type="term" value="F:DNA binding"/>
    <property type="evidence" value="ECO:0007669"/>
    <property type="project" value="UniProtKB-KW"/>
</dbReference>
<evidence type="ECO:0000256" key="3">
    <source>
        <dbReference type="SAM" id="MobiDB-lite"/>
    </source>
</evidence>
<dbReference type="PANTHER" id="PTHR30461">
    <property type="entry name" value="DNA-INVERTASE FROM LAMBDOID PROPHAGE"/>
    <property type="match status" value="1"/>
</dbReference>
<feature type="domain" description="Resolvase/invertase-type recombinase catalytic" evidence="4">
    <location>
        <begin position="21"/>
        <end position="171"/>
    </location>
</feature>
<dbReference type="Proteomes" id="UP000249340">
    <property type="component" value="Chromosome"/>
</dbReference>
<proteinExistence type="predicted"/>
<dbReference type="EMBL" id="CP031264">
    <property type="protein sequence ID" value="AXI76973.1"/>
    <property type="molecule type" value="Genomic_DNA"/>
</dbReference>
<dbReference type="SMART" id="SM00857">
    <property type="entry name" value="Resolvase"/>
    <property type="match status" value="1"/>
</dbReference>
<keyword evidence="2" id="KW-0233">DNA recombination</keyword>
<accession>A0A345STB8</accession>
<protein>
    <recommendedName>
        <fullName evidence="4">Resolvase/invertase-type recombinase catalytic domain-containing protein</fullName>
    </recommendedName>
</protein>
<dbReference type="KEGG" id="stri:C7M71_005410"/>
<feature type="compositionally biased region" description="Polar residues" evidence="3">
    <location>
        <begin position="318"/>
        <end position="334"/>
    </location>
</feature>
<dbReference type="Pfam" id="PF00239">
    <property type="entry name" value="Resolvase"/>
    <property type="match status" value="1"/>
</dbReference>
<evidence type="ECO:0000256" key="2">
    <source>
        <dbReference type="ARBA" id="ARBA00023172"/>
    </source>
</evidence>
<dbReference type="PANTHER" id="PTHR30461:SF2">
    <property type="entry name" value="SERINE RECOMBINASE PINE-RELATED"/>
    <property type="match status" value="1"/>
</dbReference>
<evidence type="ECO:0000256" key="1">
    <source>
        <dbReference type="ARBA" id="ARBA00023125"/>
    </source>
</evidence>
<dbReference type="GO" id="GO:0000150">
    <property type="term" value="F:DNA strand exchange activity"/>
    <property type="evidence" value="ECO:0007669"/>
    <property type="project" value="InterPro"/>
</dbReference>
<dbReference type="AlphaFoldDB" id="A0A345STB8"/>
<evidence type="ECO:0000313" key="6">
    <source>
        <dbReference type="Proteomes" id="UP000249340"/>
    </source>
</evidence>
<dbReference type="CDD" id="cd00338">
    <property type="entry name" value="Ser_Recombinase"/>
    <property type="match status" value="1"/>
</dbReference>
<dbReference type="InterPro" id="IPR006119">
    <property type="entry name" value="Resolv_N"/>
</dbReference>